<dbReference type="Gramene" id="A10p09920.2_BraZ1">
    <property type="protein sequence ID" value="A10p09920.2_BraZ1.CDS"/>
    <property type="gene ID" value="A10g09920.2_BraZ1"/>
</dbReference>
<feature type="region of interest" description="Disordered" evidence="2">
    <location>
        <begin position="235"/>
        <end position="264"/>
    </location>
</feature>
<dbReference type="AlphaFoldDB" id="A0A3P6CY12"/>
<keyword evidence="1" id="KW-0175">Coiled coil</keyword>
<gene>
    <name evidence="4" type="ORF">BRAA10T43057Z</name>
    <name evidence="3" type="ORF">BRAPAZ1V2_A10P09920.2</name>
</gene>
<evidence type="ECO:0000313" key="3">
    <source>
        <dbReference type="EMBL" id="CAG7909746.1"/>
    </source>
</evidence>
<evidence type="ECO:0000313" key="4">
    <source>
        <dbReference type="EMBL" id="VDD17344.1"/>
    </source>
</evidence>
<dbReference type="EMBL" id="LS974626">
    <property type="protein sequence ID" value="CAG7909746.1"/>
    <property type="molecule type" value="Genomic_DNA"/>
</dbReference>
<organism evidence="4">
    <name type="scientific">Brassica campestris</name>
    <name type="common">Field mustard</name>
    <dbReference type="NCBI Taxonomy" id="3711"/>
    <lineage>
        <taxon>Eukaryota</taxon>
        <taxon>Viridiplantae</taxon>
        <taxon>Streptophyta</taxon>
        <taxon>Embryophyta</taxon>
        <taxon>Tracheophyta</taxon>
        <taxon>Spermatophyta</taxon>
        <taxon>Magnoliopsida</taxon>
        <taxon>eudicotyledons</taxon>
        <taxon>Gunneridae</taxon>
        <taxon>Pentapetalae</taxon>
        <taxon>rosids</taxon>
        <taxon>malvids</taxon>
        <taxon>Brassicales</taxon>
        <taxon>Brassicaceae</taxon>
        <taxon>Brassiceae</taxon>
        <taxon>Brassica</taxon>
    </lineage>
</organism>
<proteinExistence type="predicted"/>
<name>A0A3P6CY12_BRACM</name>
<protein>
    <submittedName>
        <fullName evidence="3">Uncharacterized protein</fullName>
    </submittedName>
</protein>
<evidence type="ECO:0000256" key="2">
    <source>
        <dbReference type="SAM" id="MobiDB-lite"/>
    </source>
</evidence>
<dbReference type="EMBL" id="LR031577">
    <property type="protein sequence ID" value="VDD17344.1"/>
    <property type="molecule type" value="Genomic_DNA"/>
</dbReference>
<evidence type="ECO:0000256" key="1">
    <source>
        <dbReference type="SAM" id="Coils"/>
    </source>
</evidence>
<sequence length="978" mass="113566">MVSEQFDSGDNMPPLDADRVHMLKQMQQKVRELTSQVGEQRQQNRDRVKSLELAVLAIQERLSRLSFLEQMAKRWNEEAKASGISTEEIQSMISRVEPILPVMNNIQKIEPSRTSSEPEDEDPPVKKLVEKDLMTGEMANQLVISEKAGDARSCEKDAQGEVPALLQKTQSAVKKGKIRKKKKRWKVPCRIQWRLISEEMRNGLGTRQRKEAQQQKDKNQNKDIYALQVFARMSESKKVTSRRKRMVSKPNNQDGSKRKPAQRLSHQLCHSLRVLYKMFGWRFTKKRVRTKLVYVRQRTRCELKLEKLKQECKSVLKKLAKWMKRKYRQKHNKQRKMIKLNVLVILTASRVRKRTRSRLGRMTDEMLSLLVRIALMKFLLEWLKRPKANLEIWLNFSEKWSFRRELKVWDRGQACFGKNQWQHMEKKLITVSAAVKTWSPILQRKDGSESVICFEWDPGGSYLDRDCAVIRYWKPGVGLQKQAQWENQETIYIPGEFPVEVKVGDGLNLLVYVSLESRRREERSKRESRLPHQNLRPKGPLEGIRLAYFTDRKNLQQDYTQGNGLLGTCCHSGPGITTRGCDEQSSIGGGGRAWLNGEGYSQASHTAGLGFQSVWEDSWSGPRGKARTSLSILDLATNTYSMMEFSGESHSLGHKCLLPRTATIFIYRKCFASKLAKADHDFTLVIVHKKNTSRKEFGETCCLVGMKNYVVISVKWLRRPEAVELYDETSLNLNKMEIEVFKDVNLFKLMEKWQDKGKNISTPLTRRYVLLGNNHDKVRWELCFSVSLARRVWEPGGVAVTQVDTENMLQSSSERVEDAGNKSFFGILGSVLPQSTHEMSQLPRPPEMTCKLLKQCCDGCWSYWGSYSSLRHNEKESDLLRLEFMLFGERKQQLQSMLRQEEELNREMRFCLNLEKAMEWEKAYFTQAWSQFKALDCYCNLHSEHIENESWQKALLVMGIFRMINAYGIGRLLPKAVI</sequence>
<accession>A0A3P6CY12</accession>
<feature type="coiled-coil region" evidence="1">
    <location>
        <begin position="298"/>
        <end position="325"/>
    </location>
</feature>
<dbReference type="Proteomes" id="UP000694005">
    <property type="component" value="Chromosome A10"/>
</dbReference>
<reference evidence="4" key="1">
    <citation type="submission" date="2018-11" db="EMBL/GenBank/DDBJ databases">
        <authorList>
            <consortium name="Genoscope - CEA"/>
            <person name="William W."/>
        </authorList>
    </citation>
    <scope>NUCLEOTIDE SEQUENCE</scope>
</reference>